<proteinExistence type="predicted"/>
<dbReference type="RefSeq" id="WP_076165421.1">
    <property type="nucleotide sequence ID" value="NZ_MRTP01000001.1"/>
</dbReference>
<sequence>MNQNQVFQTRLLSSLSKVFPDGQGTEHPVTGGSMLSNETYAFQAAYRTEGPVNDLRVIVDAPAALPVTVRRVGLVPSGLPVYPDHDEHVLRAEPGLFPDPLYPLDEEQTIPAVPGEWQSVWITLQPNGQTPAGSYPITVRFASGDGEVAGVETFQLELIPEDLPPQKLIHTEWFHTDCLATYYKLDVFSEEHWQVIGQYMDTAVKHGMNMILTPVFTPPLDTEVGGERPTVQLVDVTVTGEDQYAFGFDRLARWVELCDEKGIRYFEFSHLFTQWGAKHAPKIMASVDGNLQKIFGWETDATGETYRLFLEQFVPALTEWIHANNLSERSYFHISDEPGADHLESYGYASKLLGGLLQGFPIIDALSDYDFFENGLVKTPIPASNHIEPFLEHNVQPLWTYYCCSQYKEVANRFMCFPSARNRILGYQLYKFDAAGFLHWGYNFYYSQYSKGEIDPYETTDAGKAFPSGDPFIVYPGPGGVPVESIRLEVMNEALQDLRALQLLESKIGRENVLKALEEDLPEPITFSRYPREEEWLIAKREWVNRKIKEALASANV</sequence>
<protein>
    <recommendedName>
        <fullName evidence="1">Glycoside hydrolase 123 catalytic domain-containing protein</fullName>
    </recommendedName>
</protein>
<organism evidence="2 3">
    <name type="scientific">Paenibacillus rhizosphaerae</name>
    <dbReference type="NCBI Taxonomy" id="297318"/>
    <lineage>
        <taxon>Bacteria</taxon>
        <taxon>Bacillati</taxon>
        <taxon>Bacillota</taxon>
        <taxon>Bacilli</taxon>
        <taxon>Bacillales</taxon>
        <taxon>Paenibacillaceae</taxon>
        <taxon>Paenibacillus</taxon>
    </lineage>
</organism>
<accession>A0A1R1F0C4</accession>
<dbReference type="STRING" id="297318.BK138_02665"/>
<gene>
    <name evidence="2" type="ORF">BK138_02665</name>
</gene>
<evidence type="ECO:0000313" key="3">
    <source>
        <dbReference type="Proteomes" id="UP000187172"/>
    </source>
</evidence>
<comment type="caution">
    <text evidence="2">The sequence shown here is derived from an EMBL/GenBank/DDBJ whole genome shotgun (WGS) entry which is preliminary data.</text>
</comment>
<feature type="domain" description="Glycoside hydrolase 123 catalytic" evidence="1">
    <location>
        <begin position="173"/>
        <end position="504"/>
    </location>
</feature>
<dbReference type="AlphaFoldDB" id="A0A1R1F0C4"/>
<keyword evidence="3" id="KW-1185">Reference proteome</keyword>
<evidence type="ECO:0000313" key="2">
    <source>
        <dbReference type="EMBL" id="OMF57518.1"/>
    </source>
</evidence>
<dbReference type="Pfam" id="PF13320">
    <property type="entry name" value="GH123_cat"/>
    <property type="match status" value="1"/>
</dbReference>
<reference evidence="2 3" key="1">
    <citation type="submission" date="2016-11" db="EMBL/GenBank/DDBJ databases">
        <title>Paenibacillus species isolates.</title>
        <authorList>
            <person name="Beno S.M."/>
        </authorList>
    </citation>
    <scope>NUCLEOTIDE SEQUENCE [LARGE SCALE GENOMIC DNA]</scope>
    <source>
        <strain evidence="2 3">FSL R5-0378</strain>
    </source>
</reference>
<dbReference type="EMBL" id="MRTP01000001">
    <property type="protein sequence ID" value="OMF57518.1"/>
    <property type="molecule type" value="Genomic_DNA"/>
</dbReference>
<dbReference type="InterPro" id="IPR025150">
    <property type="entry name" value="GH123_cat"/>
</dbReference>
<evidence type="ECO:0000259" key="1">
    <source>
        <dbReference type="Pfam" id="PF13320"/>
    </source>
</evidence>
<dbReference type="Proteomes" id="UP000187172">
    <property type="component" value="Unassembled WGS sequence"/>
</dbReference>
<name>A0A1R1F0C4_9BACL</name>